<feature type="coiled-coil region" evidence="1">
    <location>
        <begin position="219"/>
        <end position="246"/>
    </location>
</feature>
<sequence>MGFLGWLFSGKDLYVNYEKSFERIIEKSNTILARRYARRQKMETYSRALWHAFTVSVVAGIGHLVWLNRLPAGAMSIQQHITRSALSIMIPFATFIIHSAFGKMISMFESRDNKMLQRLHDSKKKMVQDLKDSTRFEKTMALIRKYSPEDQASLAPSPQPVPLPITPATKRMKQQGLPFPTPPSQLLSAAAGAGKALFPMFDSLATNMIGDNPQLVAHLRQTQAQLAAEQQRNAALMQQIHELQAKYGITSADMSATRQLIAPQEPQSPPKELTFDVQAEDDENASPSFLTGPFIQPKALTYSCGDEGTPESRLQQSVELANGSMANESVSQPRAKGEGSGTGTVEGRILEGSTAAQQNPDVRRSKRTSTTSATSRQAAEGQSTSQSRGSNSNAMDQRKAEK</sequence>
<protein>
    <submittedName>
        <fullName evidence="4">Uncharacterized protein</fullName>
    </submittedName>
</protein>
<evidence type="ECO:0000256" key="2">
    <source>
        <dbReference type="SAM" id="MobiDB-lite"/>
    </source>
</evidence>
<gene>
    <name evidence="4" type="ORF">DTER00134_LOCUS17054</name>
</gene>
<keyword evidence="3" id="KW-0472">Membrane</keyword>
<name>A0A7S3R4D5_DUNTE</name>
<evidence type="ECO:0000313" key="4">
    <source>
        <dbReference type="EMBL" id="CAE0501981.1"/>
    </source>
</evidence>
<keyword evidence="3" id="KW-1133">Transmembrane helix</keyword>
<keyword evidence="3" id="KW-0812">Transmembrane</keyword>
<proteinExistence type="predicted"/>
<accession>A0A7S3R4D5</accession>
<reference evidence="4" key="1">
    <citation type="submission" date="2021-01" db="EMBL/GenBank/DDBJ databases">
        <authorList>
            <person name="Corre E."/>
            <person name="Pelletier E."/>
            <person name="Niang G."/>
            <person name="Scheremetjew M."/>
            <person name="Finn R."/>
            <person name="Kale V."/>
            <person name="Holt S."/>
            <person name="Cochrane G."/>
            <person name="Meng A."/>
            <person name="Brown T."/>
            <person name="Cohen L."/>
        </authorList>
    </citation>
    <scope>NUCLEOTIDE SEQUENCE</scope>
    <source>
        <strain evidence="4">CCMP1320</strain>
    </source>
</reference>
<feature type="region of interest" description="Disordered" evidence="2">
    <location>
        <begin position="325"/>
        <end position="402"/>
    </location>
</feature>
<dbReference type="AlphaFoldDB" id="A0A7S3R4D5"/>
<evidence type="ECO:0000256" key="1">
    <source>
        <dbReference type="SAM" id="Coils"/>
    </source>
</evidence>
<organism evidence="4">
    <name type="scientific">Dunaliella tertiolecta</name>
    <name type="common">Green alga</name>
    <dbReference type="NCBI Taxonomy" id="3047"/>
    <lineage>
        <taxon>Eukaryota</taxon>
        <taxon>Viridiplantae</taxon>
        <taxon>Chlorophyta</taxon>
        <taxon>core chlorophytes</taxon>
        <taxon>Chlorophyceae</taxon>
        <taxon>CS clade</taxon>
        <taxon>Chlamydomonadales</taxon>
        <taxon>Dunaliellaceae</taxon>
        <taxon>Dunaliella</taxon>
    </lineage>
</organism>
<evidence type="ECO:0000256" key="3">
    <source>
        <dbReference type="SAM" id="Phobius"/>
    </source>
</evidence>
<feature type="compositionally biased region" description="Polar residues" evidence="2">
    <location>
        <begin position="380"/>
        <end position="395"/>
    </location>
</feature>
<feature type="transmembrane region" description="Helical" evidence="3">
    <location>
        <begin position="86"/>
        <end position="108"/>
    </location>
</feature>
<dbReference type="EMBL" id="HBIP01028192">
    <property type="protein sequence ID" value="CAE0501981.1"/>
    <property type="molecule type" value="Transcribed_RNA"/>
</dbReference>
<feature type="transmembrane region" description="Helical" evidence="3">
    <location>
        <begin position="48"/>
        <end position="66"/>
    </location>
</feature>
<keyword evidence="1" id="KW-0175">Coiled coil</keyword>